<evidence type="ECO:0000313" key="8">
    <source>
        <dbReference type="Proteomes" id="UP001597188"/>
    </source>
</evidence>
<evidence type="ECO:0000313" key="7">
    <source>
        <dbReference type="EMBL" id="MFD1421838.1"/>
    </source>
</evidence>
<evidence type="ECO:0000259" key="6">
    <source>
        <dbReference type="SMART" id="SM00235"/>
    </source>
</evidence>
<evidence type="ECO:0000256" key="3">
    <source>
        <dbReference type="ARBA" id="ARBA00022801"/>
    </source>
</evidence>
<feature type="domain" description="Peptidase metallopeptidase" evidence="6">
    <location>
        <begin position="109"/>
        <end position="261"/>
    </location>
</feature>
<dbReference type="RefSeq" id="WP_171001530.1">
    <property type="nucleotide sequence ID" value="NZ_BJDL01000003.1"/>
</dbReference>
<keyword evidence="4" id="KW-0862">Zinc</keyword>
<keyword evidence="1" id="KW-0645">Protease</keyword>
<dbReference type="InterPro" id="IPR006026">
    <property type="entry name" value="Peptidase_Metallo"/>
</dbReference>
<protein>
    <submittedName>
        <fullName evidence="7">Matrixin family metalloprotease</fullName>
        <ecNumber evidence="7">3.4.24.-</ecNumber>
    </submittedName>
</protein>
<reference evidence="8" key="1">
    <citation type="journal article" date="2019" name="Int. J. Syst. Evol. Microbiol.">
        <title>The Global Catalogue of Microorganisms (GCM) 10K type strain sequencing project: providing services to taxonomists for standard genome sequencing and annotation.</title>
        <authorList>
            <consortium name="The Broad Institute Genomics Platform"/>
            <consortium name="The Broad Institute Genome Sequencing Center for Infectious Disease"/>
            <person name="Wu L."/>
            <person name="Ma J."/>
        </authorList>
    </citation>
    <scope>NUCLEOTIDE SEQUENCE [LARGE SCALE GENOMIC DNA]</scope>
    <source>
        <strain evidence="8">CCM 8931</strain>
    </source>
</reference>
<keyword evidence="2" id="KW-0479">Metal-binding</keyword>
<dbReference type="Pfam" id="PF00413">
    <property type="entry name" value="Peptidase_M10"/>
    <property type="match status" value="1"/>
</dbReference>
<keyword evidence="3 7" id="KW-0378">Hydrolase</keyword>
<dbReference type="SUPFAM" id="SSF55486">
    <property type="entry name" value="Metalloproteases ('zincins'), catalytic domain"/>
    <property type="match status" value="1"/>
</dbReference>
<dbReference type="Gene3D" id="3.40.390.10">
    <property type="entry name" value="Collagenase (Catalytic Domain)"/>
    <property type="match status" value="1"/>
</dbReference>
<dbReference type="InterPro" id="IPR024079">
    <property type="entry name" value="MetalloPept_cat_dom_sf"/>
</dbReference>
<dbReference type="GO" id="GO:0008237">
    <property type="term" value="F:metallopeptidase activity"/>
    <property type="evidence" value="ECO:0007669"/>
    <property type="project" value="UniProtKB-KW"/>
</dbReference>
<sequence>MRKIGRLLWSVILIIGIIWGYQNRATVGPKITSAVAFYQTKLTDALSGNLGSSLLDADDQASETESSSGSSTTTKNSSSRTATSTSKKTSQQAARVSTKAATPVESIVQGIKLSNKYYYQFDDDLSPSGRQVFKDAVATYNQTGIVKLVAGQAPTGGNQITFNVYHKKMQHFSTSIELGHGGPKIIERISWYGTEYQNQATASLNGSYSRSYSDAVAVHELGHALGMDHSSKKSSVMYPISQGKTALSTADLASLKLIYQQS</sequence>
<dbReference type="SMART" id="SM00235">
    <property type="entry name" value="ZnMc"/>
    <property type="match status" value="1"/>
</dbReference>
<dbReference type="EC" id="3.4.24.-" evidence="7"/>
<name>A0ABW4C476_9LACO</name>
<accession>A0ABW4C476</accession>
<proteinExistence type="predicted"/>
<feature type="region of interest" description="Disordered" evidence="5">
    <location>
        <begin position="57"/>
        <end position="97"/>
    </location>
</feature>
<dbReference type="EMBL" id="JBHTOJ010000046">
    <property type="protein sequence ID" value="MFD1421838.1"/>
    <property type="molecule type" value="Genomic_DNA"/>
</dbReference>
<keyword evidence="8" id="KW-1185">Reference proteome</keyword>
<evidence type="ECO:0000256" key="4">
    <source>
        <dbReference type="ARBA" id="ARBA00022833"/>
    </source>
</evidence>
<organism evidence="7 8">
    <name type="scientific">Lactiplantibacillus songbeiensis</name>
    <dbReference type="NCBI Taxonomy" id="2559920"/>
    <lineage>
        <taxon>Bacteria</taxon>
        <taxon>Bacillati</taxon>
        <taxon>Bacillota</taxon>
        <taxon>Bacilli</taxon>
        <taxon>Lactobacillales</taxon>
        <taxon>Lactobacillaceae</taxon>
        <taxon>Lactiplantibacillus</taxon>
    </lineage>
</organism>
<evidence type="ECO:0000256" key="1">
    <source>
        <dbReference type="ARBA" id="ARBA00022670"/>
    </source>
</evidence>
<comment type="caution">
    <text evidence="7">The sequence shown here is derived from an EMBL/GenBank/DDBJ whole genome shotgun (WGS) entry which is preliminary data.</text>
</comment>
<dbReference type="InterPro" id="IPR001818">
    <property type="entry name" value="Pept_M10_metallopeptidase"/>
</dbReference>
<evidence type="ECO:0000256" key="5">
    <source>
        <dbReference type="SAM" id="MobiDB-lite"/>
    </source>
</evidence>
<evidence type="ECO:0000256" key="2">
    <source>
        <dbReference type="ARBA" id="ARBA00022723"/>
    </source>
</evidence>
<gene>
    <name evidence="7" type="ORF">ACFQ5L_12900</name>
</gene>
<dbReference type="Proteomes" id="UP001597188">
    <property type="component" value="Unassembled WGS sequence"/>
</dbReference>
<feature type="compositionally biased region" description="Low complexity" evidence="5">
    <location>
        <begin position="63"/>
        <end position="90"/>
    </location>
</feature>
<keyword evidence="7" id="KW-0482">Metalloprotease</keyword>